<dbReference type="AlphaFoldDB" id="A0A517T5E6"/>
<name>A0A517T5E6_9PLAN</name>
<gene>
    <name evidence="2" type="ORF">V22_07950</name>
</gene>
<dbReference type="EMBL" id="CP036316">
    <property type="protein sequence ID" value="QDT63571.1"/>
    <property type="molecule type" value="Genomic_DNA"/>
</dbReference>
<dbReference type="KEGG" id="chya:V22_07950"/>
<dbReference type="InterPro" id="IPR027558">
    <property type="entry name" value="Pre_pil_HX9DG_C"/>
</dbReference>
<evidence type="ECO:0000313" key="2">
    <source>
        <dbReference type="EMBL" id="QDT63571.1"/>
    </source>
</evidence>
<accession>A0A517T5E6</accession>
<reference evidence="2 3" key="1">
    <citation type="submission" date="2019-02" db="EMBL/GenBank/DDBJ databases">
        <title>Deep-cultivation of Planctomycetes and their phenomic and genomic characterization uncovers novel biology.</title>
        <authorList>
            <person name="Wiegand S."/>
            <person name="Jogler M."/>
            <person name="Boedeker C."/>
            <person name="Pinto D."/>
            <person name="Vollmers J."/>
            <person name="Rivas-Marin E."/>
            <person name="Kohn T."/>
            <person name="Peeters S.H."/>
            <person name="Heuer A."/>
            <person name="Rast P."/>
            <person name="Oberbeckmann S."/>
            <person name="Bunk B."/>
            <person name="Jeske O."/>
            <person name="Meyerdierks A."/>
            <person name="Storesund J.E."/>
            <person name="Kallscheuer N."/>
            <person name="Luecker S."/>
            <person name="Lage O.M."/>
            <person name="Pohl T."/>
            <person name="Merkel B.J."/>
            <person name="Hornburger P."/>
            <person name="Mueller R.-W."/>
            <person name="Bruemmer F."/>
            <person name="Labrenz M."/>
            <person name="Spormann A.M."/>
            <person name="Op den Camp H."/>
            <person name="Overmann J."/>
            <person name="Amann R."/>
            <person name="Jetten M.S.M."/>
            <person name="Mascher T."/>
            <person name="Medema M.H."/>
            <person name="Devos D.P."/>
            <person name="Kaster A.-K."/>
            <person name="Ovreas L."/>
            <person name="Rohde M."/>
            <person name="Galperin M.Y."/>
            <person name="Jogler C."/>
        </authorList>
    </citation>
    <scope>NUCLEOTIDE SEQUENCE [LARGE SCALE GENOMIC DNA]</scope>
    <source>
        <strain evidence="2 3">V22</strain>
    </source>
</reference>
<keyword evidence="3" id="KW-1185">Reference proteome</keyword>
<dbReference type="Pfam" id="PF07596">
    <property type="entry name" value="SBP_bac_10"/>
    <property type="match status" value="1"/>
</dbReference>
<dbReference type="InterPro" id="IPR011453">
    <property type="entry name" value="DUF1559"/>
</dbReference>
<sequence>MFNSQRHGFTIVELLVVIAIISALIALLLPAVQQAREAARRSQCQNNLKQIGLALHNYHDNFKTLPIGVHSDFRAPYQDLKGKSPESLCGNLTIYPWDVSWSWTVAIYPYMELSALYQKLGYGGQTLADLSSAIGSGALLDTFQKPQKVFLCPSDSVPNIHEELRIRRSGPSYIDPGVAEDSQDRNLPISSYVANHSTKGSHPWSYQFAYATNSYCRPNEFDGVFGSMRSVRFREITDGLSNTAFVGERSYGYVINDAGELALGGALHLAGAGYGHILAAMGLATGINLNADVLGNVKYARAAYASMHAGGAHFVFGDGSVHFLSENIDCKPDDYNTRSNPAVDNPAGIDSVMERLFSRADGGVVGEF</sequence>
<dbReference type="PANTHER" id="PTHR30093:SF2">
    <property type="entry name" value="TYPE II SECRETION SYSTEM PROTEIN H"/>
    <property type="match status" value="1"/>
</dbReference>
<dbReference type="RefSeq" id="WP_145266894.1">
    <property type="nucleotide sequence ID" value="NZ_CP036316.1"/>
</dbReference>
<dbReference type="PANTHER" id="PTHR30093">
    <property type="entry name" value="GENERAL SECRETION PATHWAY PROTEIN G"/>
    <property type="match status" value="1"/>
</dbReference>
<dbReference type="Proteomes" id="UP000319976">
    <property type="component" value="Chromosome"/>
</dbReference>
<dbReference type="NCBIfam" id="TIGR02532">
    <property type="entry name" value="IV_pilin_GFxxxE"/>
    <property type="match status" value="1"/>
</dbReference>
<dbReference type="InterPro" id="IPR045584">
    <property type="entry name" value="Pilin-like"/>
</dbReference>
<organism evidence="2 3">
    <name type="scientific">Calycomorphotria hydatis</name>
    <dbReference type="NCBI Taxonomy" id="2528027"/>
    <lineage>
        <taxon>Bacteria</taxon>
        <taxon>Pseudomonadati</taxon>
        <taxon>Planctomycetota</taxon>
        <taxon>Planctomycetia</taxon>
        <taxon>Planctomycetales</taxon>
        <taxon>Planctomycetaceae</taxon>
        <taxon>Calycomorphotria</taxon>
    </lineage>
</organism>
<feature type="domain" description="DUF1559" evidence="1">
    <location>
        <begin position="33"/>
        <end position="329"/>
    </location>
</feature>
<dbReference type="SUPFAM" id="SSF54523">
    <property type="entry name" value="Pili subunits"/>
    <property type="match status" value="1"/>
</dbReference>
<dbReference type="Gene3D" id="3.30.700.10">
    <property type="entry name" value="Glycoprotein, Type 4 Pilin"/>
    <property type="match status" value="1"/>
</dbReference>
<evidence type="ECO:0000259" key="1">
    <source>
        <dbReference type="Pfam" id="PF07596"/>
    </source>
</evidence>
<dbReference type="Pfam" id="PF07963">
    <property type="entry name" value="N_methyl"/>
    <property type="match status" value="1"/>
</dbReference>
<dbReference type="NCBIfam" id="TIGR04294">
    <property type="entry name" value="pre_pil_HX9DG"/>
    <property type="match status" value="1"/>
</dbReference>
<proteinExistence type="predicted"/>
<dbReference type="InterPro" id="IPR012902">
    <property type="entry name" value="N_methyl_site"/>
</dbReference>
<evidence type="ECO:0000313" key="3">
    <source>
        <dbReference type="Proteomes" id="UP000319976"/>
    </source>
</evidence>
<protein>
    <recommendedName>
        <fullName evidence="1">DUF1559 domain-containing protein</fullName>
    </recommendedName>
</protein>